<evidence type="ECO:0000313" key="2">
    <source>
        <dbReference type="Proteomes" id="UP000562682"/>
    </source>
</evidence>
<dbReference type="EMBL" id="JAAOAK010000370">
    <property type="protein sequence ID" value="KAF5669886.1"/>
    <property type="molecule type" value="Genomic_DNA"/>
</dbReference>
<dbReference type="Proteomes" id="UP000562682">
    <property type="component" value="Unassembled WGS sequence"/>
</dbReference>
<reference evidence="1 2" key="1">
    <citation type="submission" date="2020-05" db="EMBL/GenBank/DDBJ databases">
        <title>Identification and distribution of gene clusters putatively required for synthesis of sphingolipid metabolism inhibitors in phylogenetically diverse species of the filamentous fungus Fusarium.</title>
        <authorList>
            <person name="Kim H.-S."/>
            <person name="Busman M."/>
            <person name="Brown D.W."/>
            <person name="Divon H."/>
            <person name="Uhlig S."/>
            <person name="Proctor R.H."/>
        </authorList>
    </citation>
    <scope>NUCLEOTIDE SEQUENCE [LARGE SCALE GENOMIC DNA]</scope>
    <source>
        <strain evidence="1 2">NRRL 25311</strain>
    </source>
</reference>
<proteinExistence type="predicted"/>
<organism evidence="1 2">
    <name type="scientific">Fusarium denticulatum</name>
    <dbReference type="NCBI Taxonomy" id="48507"/>
    <lineage>
        <taxon>Eukaryota</taxon>
        <taxon>Fungi</taxon>
        <taxon>Dikarya</taxon>
        <taxon>Ascomycota</taxon>
        <taxon>Pezizomycotina</taxon>
        <taxon>Sordariomycetes</taxon>
        <taxon>Hypocreomycetidae</taxon>
        <taxon>Hypocreales</taxon>
        <taxon>Nectriaceae</taxon>
        <taxon>Fusarium</taxon>
        <taxon>Fusarium fujikuroi species complex</taxon>
    </lineage>
</organism>
<accession>A0A8H5WRV0</accession>
<keyword evidence="2" id="KW-1185">Reference proteome</keyword>
<evidence type="ECO:0000313" key="1">
    <source>
        <dbReference type="EMBL" id="KAF5669886.1"/>
    </source>
</evidence>
<gene>
    <name evidence="1" type="ORF">FDENT_11399</name>
</gene>
<dbReference type="AlphaFoldDB" id="A0A8H5WRV0"/>
<name>A0A8H5WRV0_9HYPO</name>
<sequence>MASLTSSIDIQQPMLESSSLHRLSIDNPWFAVHPLFWAPQHLRLLHCRFQHLDSAAPAAFASPSQPPYDDPELALHSRKLSKNRSSVVKSLSVGHLLGRRGSPLEKVTGSPCFLYARRRVHLPNCQVFQTIAADHVQQRPIVGYYHYNNLILERKQALTPRLHPVTGRCNSPVLRIYQRRLRDVNPALWFEDPYLVCVLLALAQLQWQRRQSPQPETFNARLLIRNKSDTTNAHVFQADIPHLLLQALDHPTLDQDQVLWPTIQHIRVPFEPYSSFAQRITAQLVGDKHKLPAVKPRVTAMEQGAKRKRDGLDAVRPRKSIKIQPATMSTANG</sequence>
<protein>
    <submittedName>
        <fullName evidence="1">Uncharacterized protein</fullName>
    </submittedName>
</protein>
<comment type="caution">
    <text evidence="1">The sequence shown here is derived from an EMBL/GenBank/DDBJ whole genome shotgun (WGS) entry which is preliminary data.</text>
</comment>